<accession>A0A917YIK4</accession>
<gene>
    <name evidence="3" type="ORF">GCM10010991_04700</name>
</gene>
<proteinExistence type="predicted"/>
<evidence type="ECO:0000256" key="1">
    <source>
        <dbReference type="SAM" id="SignalP"/>
    </source>
</evidence>
<sequence length="344" mass="36408">MFHALIQRPARALAVMALALGLAGMANADTTRRIQFAGGSDHAEVSDKIKGYDGASFLVGASAGQTLKVEMSSPNGAAYFNVTAPGANEAMFIGSISGERFEGTLPVSGDYRIDVYMMRSAARRDEVAKFKLKISVPADHAVTPVPKAVNDFADGLAGGPDFWEVTNLTPGDTLNVRNGPGTSERIRGHLAMGEVVRNQGCARVDEQRWCKVASDARGLVGWVRGNYLREAAPPSDTAQPFPGVATPVAPNGKPFDATGLVPCAHHQGQPAMPCAFGVQRRGLGSADVFVAFPDGGQRLISFAEGKPSAADSNKELKVRREADLWFVRIGAERFEIPDAVVTGG</sequence>
<reference evidence="3 4" key="1">
    <citation type="journal article" date="2014" name="Int. J. Syst. Evol. Microbiol.">
        <title>Complete genome sequence of Corynebacterium casei LMG S-19264T (=DSM 44701T), isolated from a smear-ripened cheese.</title>
        <authorList>
            <consortium name="US DOE Joint Genome Institute (JGI-PGF)"/>
            <person name="Walter F."/>
            <person name="Albersmeier A."/>
            <person name="Kalinowski J."/>
            <person name="Ruckert C."/>
        </authorList>
    </citation>
    <scope>NUCLEOTIDE SEQUENCE [LARGE SCALE GENOMIC DNA]</scope>
    <source>
        <strain evidence="3 4">CGMCC 1.7029</strain>
    </source>
</reference>
<evidence type="ECO:0000313" key="3">
    <source>
        <dbReference type="EMBL" id="GGO25252.1"/>
    </source>
</evidence>
<keyword evidence="1" id="KW-0732">Signal</keyword>
<protein>
    <recommendedName>
        <fullName evidence="2">SH3b domain-containing protein</fullName>
    </recommendedName>
</protein>
<name>A0A917YIK4_9RHOB</name>
<dbReference type="EMBL" id="BMLP01000001">
    <property type="protein sequence ID" value="GGO25252.1"/>
    <property type="molecule type" value="Genomic_DNA"/>
</dbReference>
<dbReference type="Gene3D" id="2.60.120.380">
    <property type="match status" value="1"/>
</dbReference>
<evidence type="ECO:0000313" key="4">
    <source>
        <dbReference type="Proteomes" id="UP000598196"/>
    </source>
</evidence>
<dbReference type="Gene3D" id="2.30.30.40">
    <property type="entry name" value="SH3 Domains"/>
    <property type="match status" value="1"/>
</dbReference>
<organism evidence="3 4">
    <name type="scientific">Gemmobacter aquaticus</name>
    <dbReference type="NCBI Taxonomy" id="490185"/>
    <lineage>
        <taxon>Bacteria</taxon>
        <taxon>Pseudomonadati</taxon>
        <taxon>Pseudomonadota</taxon>
        <taxon>Alphaproteobacteria</taxon>
        <taxon>Rhodobacterales</taxon>
        <taxon>Paracoccaceae</taxon>
        <taxon>Gemmobacter</taxon>
    </lineage>
</organism>
<dbReference type="Pfam" id="PF08239">
    <property type="entry name" value="SH3_3"/>
    <property type="match status" value="1"/>
</dbReference>
<keyword evidence="4" id="KW-1185">Reference proteome</keyword>
<dbReference type="AlphaFoldDB" id="A0A917YIK4"/>
<dbReference type="InterPro" id="IPR003646">
    <property type="entry name" value="SH3-like_bac-type"/>
</dbReference>
<feature type="chain" id="PRO_5037917693" description="SH3b domain-containing protein" evidence="1">
    <location>
        <begin position="29"/>
        <end position="344"/>
    </location>
</feature>
<dbReference type="Proteomes" id="UP000598196">
    <property type="component" value="Unassembled WGS sequence"/>
</dbReference>
<feature type="signal peptide" evidence="1">
    <location>
        <begin position="1"/>
        <end position="28"/>
    </location>
</feature>
<evidence type="ECO:0000259" key="2">
    <source>
        <dbReference type="Pfam" id="PF08239"/>
    </source>
</evidence>
<feature type="domain" description="SH3b" evidence="2">
    <location>
        <begin position="172"/>
        <end position="228"/>
    </location>
</feature>
<comment type="caution">
    <text evidence="3">The sequence shown here is derived from an EMBL/GenBank/DDBJ whole genome shotgun (WGS) entry which is preliminary data.</text>
</comment>